<reference evidence="12 13" key="1">
    <citation type="submission" date="2023-08" db="EMBL/GenBank/DDBJ databases">
        <title>Whole-Genome Sequencing and Taxonomic description of Escherichia ruysiae strains Isolated from a healthy canine fecal sample.</title>
        <authorList>
            <person name="Liang S."/>
            <person name="Mlaga K.D."/>
            <person name="Jospin G."/>
            <person name="Uttarwar R."/>
            <person name="Marfori Z."/>
            <person name="Alvarado N."/>
            <person name="Scarsella E."/>
            <person name="Ganz H."/>
            <person name="Dione N."/>
        </authorList>
    </citation>
    <scope>NUCLEOTIDE SEQUENCE [LARGE SCALE GENOMIC DNA]</scope>
    <source>
        <strain evidence="12 13">AB136</strain>
    </source>
</reference>
<sequence length="290" mass="32837">MNRIFFLNIVRYMLWILLFSLYLKMSLSLWRYITLPTEYTKVSNSVTEKKRVDSVMVNTESLKLIQQQNWFGKYQPTTAFVHQPQSASVTKNSLNVKLRGIALGARPGAVIEDGDKQQVLLLGESLTNNKAVITGIYPDHVMISHQGKIECLRLVDESYSTDQSKTENDDVHKVQTLPVTESTFPRKTNVLPMTVREMLAKDPQEVFNFIQFTPVRKAGVVGYTVKPGVDRALFDASGFKEGDIAVALNQQDLKTPDALNKLRQQVYSMTSMQITILRNGSYEDISISLH</sequence>
<dbReference type="RefSeq" id="WP_238151694.1">
    <property type="nucleotide sequence ID" value="NZ_JAVIWS010000001.1"/>
</dbReference>
<evidence type="ECO:0000256" key="3">
    <source>
        <dbReference type="ARBA" id="ARBA00022448"/>
    </source>
</evidence>
<keyword evidence="8 10" id="KW-1133">Transmembrane helix</keyword>
<gene>
    <name evidence="12" type="primary">gspC</name>
    <name evidence="12" type="ORF">RGV86_02245</name>
</gene>
<evidence type="ECO:0000256" key="8">
    <source>
        <dbReference type="ARBA" id="ARBA00022989"/>
    </source>
</evidence>
<evidence type="ECO:0000259" key="11">
    <source>
        <dbReference type="Pfam" id="PF11356"/>
    </source>
</evidence>
<comment type="caution">
    <text evidence="12">The sequence shown here is derived from an EMBL/GenBank/DDBJ whole genome shotgun (WGS) entry which is preliminary data.</text>
</comment>
<keyword evidence="6 10" id="KW-0812">Transmembrane</keyword>
<dbReference type="Pfam" id="PF11356">
    <property type="entry name" value="T2SSC"/>
    <property type="match status" value="1"/>
</dbReference>
<keyword evidence="4" id="KW-1003">Cell membrane</keyword>
<evidence type="ECO:0000256" key="5">
    <source>
        <dbReference type="ARBA" id="ARBA00022519"/>
    </source>
</evidence>
<keyword evidence="5" id="KW-0997">Cell inner membrane</keyword>
<feature type="transmembrane region" description="Helical" evidence="10">
    <location>
        <begin position="12"/>
        <end position="33"/>
    </location>
</feature>
<evidence type="ECO:0000256" key="1">
    <source>
        <dbReference type="ARBA" id="ARBA00004533"/>
    </source>
</evidence>
<dbReference type="InterPro" id="IPR036034">
    <property type="entry name" value="PDZ_sf"/>
</dbReference>
<dbReference type="Proteomes" id="UP001256818">
    <property type="component" value="Unassembled WGS sequence"/>
</dbReference>
<dbReference type="GeneID" id="86859759"/>
<dbReference type="PROSITE" id="PS01141">
    <property type="entry name" value="T2SP_C"/>
    <property type="match status" value="1"/>
</dbReference>
<dbReference type="Gene3D" id="2.30.42.10">
    <property type="match status" value="1"/>
</dbReference>
<dbReference type="InterPro" id="IPR024961">
    <property type="entry name" value="T2SS_GspC_N"/>
</dbReference>
<keyword evidence="9 10" id="KW-0472">Membrane</keyword>
<dbReference type="InterPro" id="IPR001639">
    <property type="entry name" value="T2SS_protein-GspC"/>
</dbReference>
<feature type="domain" description="Type II secretion system protein GspC N-terminal" evidence="11">
    <location>
        <begin position="15"/>
        <end position="154"/>
    </location>
</feature>
<evidence type="ECO:0000313" key="13">
    <source>
        <dbReference type="Proteomes" id="UP001256818"/>
    </source>
</evidence>
<proteinExistence type="inferred from homology"/>
<keyword evidence="13" id="KW-1185">Reference proteome</keyword>
<evidence type="ECO:0000256" key="6">
    <source>
        <dbReference type="ARBA" id="ARBA00022692"/>
    </source>
</evidence>
<evidence type="ECO:0000256" key="7">
    <source>
        <dbReference type="ARBA" id="ARBA00022927"/>
    </source>
</evidence>
<name>A0ABU1DMK1_9ESCH</name>
<evidence type="ECO:0000256" key="4">
    <source>
        <dbReference type="ARBA" id="ARBA00022475"/>
    </source>
</evidence>
<dbReference type="NCBIfam" id="TIGR01713">
    <property type="entry name" value="typeII_sec_gspC"/>
    <property type="match status" value="1"/>
</dbReference>
<keyword evidence="7" id="KW-0653">Protein transport</keyword>
<comment type="subcellular location">
    <subcellularLocation>
        <location evidence="1">Cell inner membrane</location>
    </subcellularLocation>
</comment>
<organism evidence="12 13">
    <name type="scientific">Escherichia ruysiae</name>
    <dbReference type="NCBI Taxonomy" id="2608867"/>
    <lineage>
        <taxon>Bacteria</taxon>
        <taxon>Pseudomonadati</taxon>
        <taxon>Pseudomonadota</taxon>
        <taxon>Gammaproteobacteria</taxon>
        <taxon>Enterobacterales</taxon>
        <taxon>Enterobacteriaceae</taxon>
        <taxon>Escherichia</taxon>
    </lineage>
</organism>
<evidence type="ECO:0000313" key="12">
    <source>
        <dbReference type="EMBL" id="MDR4877222.1"/>
    </source>
</evidence>
<dbReference type="SUPFAM" id="SSF50156">
    <property type="entry name" value="PDZ domain-like"/>
    <property type="match status" value="1"/>
</dbReference>
<evidence type="ECO:0000256" key="2">
    <source>
        <dbReference type="ARBA" id="ARBA00007986"/>
    </source>
</evidence>
<protein>
    <submittedName>
        <fullName evidence="12">Type II secretion system protein GspC</fullName>
    </submittedName>
</protein>
<evidence type="ECO:0000256" key="10">
    <source>
        <dbReference type="SAM" id="Phobius"/>
    </source>
</evidence>
<comment type="similarity">
    <text evidence="2">Belongs to the GSP C family.</text>
</comment>
<evidence type="ECO:0000256" key="9">
    <source>
        <dbReference type="ARBA" id="ARBA00023136"/>
    </source>
</evidence>
<dbReference type="EMBL" id="JAVIWS010000001">
    <property type="protein sequence ID" value="MDR4877222.1"/>
    <property type="molecule type" value="Genomic_DNA"/>
</dbReference>
<accession>A0ABU1DMK1</accession>
<dbReference type="Gene3D" id="2.30.30.830">
    <property type="match status" value="1"/>
</dbReference>
<keyword evidence="3" id="KW-0813">Transport</keyword>